<gene>
    <name evidence="1" type="ORF">D8674_006208</name>
</gene>
<reference evidence="1 2" key="1">
    <citation type="submission" date="2019-09" db="EMBL/GenBank/DDBJ databases">
        <authorList>
            <person name="Ou C."/>
        </authorList>
    </citation>
    <scope>NUCLEOTIDE SEQUENCE [LARGE SCALE GENOMIC DNA]</scope>
    <source>
        <strain evidence="1">S2</strain>
        <tissue evidence="1">Leaf</tissue>
    </source>
</reference>
<dbReference type="EMBL" id="SMOL01000559">
    <property type="protein sequence ID" value="KAB2606491.1"/>
    <property type="molecule type" value="Genomic_DNA"/>
</dbReference>
<organism evidence="1 2">
    <name type="scientific">Pyrus ussuriensis x Pyrus communis</name>
    <dbReference type="NCBI Taxonomy" id="2448454"/>
    <lineage>
        <taxon>Eukaryota</taxon>
        <taxon>Viridiplantae</taxon>
        <taxon>Streptophyta</taxon>
        <taxon>Embryophyta</taxon>
        <taxon>Tracheophyta</taxon>
        <taxon>Spermatophyta</taxon>
        <taxon>Magnoliopsida</taxon>
        <taxon>eudicotyledons</taxon>
        <taxon>Gunneridae</taxon>
        <taxon>Pentapetalae</taxon>
        <taxon>rosids</taxon>
        <taxon>fabids</taxon>
        <taxon>Rosales</taxon>
        <taxon>Rosaceae</taxon>
        <taxon>Amygdaloideae</taxon>
        <taxon>Maleae</taxon>
        <taxon>Pyrus</taxon>
    </lineage>
</organism>
<reference evidence="2" key="2">
    <citation type="submission" date="2019-10" db="EMBL/GenBank/DDBJ databases">
        <title>A de novo genome assembly of a pear dwarfing rootstock.</title>
        <authorList>
            <person name="Wang F."/>
            <person name="Wang J."/>
            <person name="Li S."/>
            <person name="Zhang Y."/>
            <person name="Fang M."/>
            <person name="Ma L."/>
            <person name="Zhao Y."/>
            <person name="Jiang S."/>
        </authorList>
    </citation>
    <scope>NUCLEOTIDE SEQUENCE [LARGE SCALE GENOMIC DNA]</scope>
</reference>
<sequence length="100" mass="10505">MLLCYKSIAKPVRIGLPNSLTGDVSWPMVAQKHLAASDAAASISPASEGAASISQMIVQPPFSRNEGIVGISQCVTKIVAVVAGVRAVFVGRDNGVRWER</sequence>
<proteinExistence type="predicted"/>
<evidence type="ECO:0000313" key="2">
    <source>
        <dbReference type="Proteomes" id="UP000327157"/>
    </source>
</evidence>
<dbReference type="AlphaFoldDB" id="A0A5N5FY31"/>
<evidence type="ECO:0000313" key="1">
    <source>
        <dbReference type="EMBL" id="KAB2606491.1"/>
    </source>
</evidence>
<dbReference type="Proteomes" id="UP000327157">
    <property type="component" value="Chromosome 11"/>
</dbReference>
<accession>A0A5N5FY31</accession>
<name>A0A5N5FY31_9ROSA</name>
<protein>
    <submittedName>
        <fullName evidence="1">Uncharacterized protein</fullName>
    </submittedName>
</protein>
<comment type="caution">
    <text evidence="1">The sequence shown here is derived from an EMBL/GenBank/DDBJ whole genome shotgun (WGS) entry which is preliminary data.</text>
</comment>
<reference evidence="1 2" key="3">
    <citation type="submission" date="2019-11" db="EMBL/GenBank/DDBJ databases">
        <title>A de novo genome assembly of a pear dwarfing rootstock.</title>
        <authorList>
            <person name="Wang F."/>
            <person name="Wang J."/>
            <person name="Li S."/>
            <person name="Zhang Y."/>
            <person name="Fang M."/>
            <person name="Ma L."/>
            <person name="Zhao Y."/>
            <person name="Jiang S."/>
        </authorList>
    </citation>
    <scope>NUCLEOTIDE SEQUENCE [LARGE SCALE GENOMIC DNA]</scope>
    <source>
        <strain evidence="1">S2</strain>
        <tissue evidence="1">Leaf</tissue>
    </source>
</reference>
<keyword evidence="2" id="KW-1185">Reference proteome</keyword>